<dbReference type="OrthoDB" id="531564at2759"/>
<gene>
    <name evidence="2" type="ORF">PDIGIT_LOCUS6524</name>
</gene>
<dbReference type="AlphaFoldDB" id="A0A9W4XIS2"/>
<feature type="compositionally biased region" description="Polar residues" evidence="1">
    <location>
        <begin position="68"/>
        <end position="79"/>
    </location>
</feature>
<dbReference type="Proteomes" id="UP001152607">
    <property type="component" value="Unassembled WGS sequence"/>
</dbReference>
<organism evidence="2 3">
    <name type="scientific">Periconia digitata</name>
    <dbReference type="NCBI Taxonomy" id="1303443"/>
    <lineage>
        <taxon>Eukaryota</taxon>
        <taxon>Fungi</taxon>
        <taxon>Dikarya</taxon>
        <taxon>Ascomycota</taxon>
        <taxon>Pezizomycotina</taxon>
        <taxon>Dothideomycetes</taxon>
        <taxon>Pleosporomycetidae</taxon>
        <taxon>Pleosporales</taxon>
        <taxon>Massarineae</taxon>
        <taxon>Periconiaceae</taxon>
        <taxon>Periconia</taxon>
    </lineage>
</organism>
<accession>A0A9W4XIS2</accession>
<keyword evidence="3" id="KW-1185">Reference proteome</keyword>
<dbReference type="EMBL" id="CAOQHR010000004">
    <property type="protein sequence ID" value="CAI6333484.1"/>
    <property type="molecule type" value="Genomic_DNA"/>
</dbReference>
<proteinExistence type="predicted"/>
<sequence>MGSDTGTSQVLLSLADNRRQFPLFWPSPGLVDRSRKNTKINGAKRDEWAPCCQASDTLQGLADRTSPRPRQSSTEQTPDTVRAIVIHTLQALTIIMGPPRFREPAKHPIHVHPVRPLYRFAATGLGASMWFFVRISNQ</sequence>
<name>A0A9W4XIS2_9PLEO</name>
<feature type="region of interest" description="Disordered" evidence="1">
    <location>
        <begin position="58"/>
        <end position="80"/>
    </location>
</feature>
<protein>
    <submittedName>
        <fullName evidence="2">Uncharacterized protein</fullName>
    </submittedName>
</protein>
<reference evidence="2" key="1">
    <citation type="submission" date="2023-01" db="EMBL/GenBank/DDBJ databases">
        <authorList>
            <person name="Van Ghelder C."/>
            <person name="Rancurel C."/>
        </authorList>
    </citation>
    <scope>NUCLEOTIDE SEQUENCE</scope>
    <source>
        <strain evidence="2">CNCM I-4278</strain>
    </source>
</reference>
<evidence type="ECO:0000313" key="2">
    <source>
        <dbReference type="EMBL" id="CAI6333484.1"/>
    </source>
</evidence>
<comment type="caution">
    <text evidence="2">The sequence shown here is derived from an EMBL/GenBank/DDBJ whole genome shotgun (WGS) entry which is preliminary data.</text>
</comment>
<evidence type="ECO:0000313" key="3">
    <source>
        <dbReference type="Proteomes" id="UP001152607"/>
    </source>
</evidence>
<evidence type="ECO:0000256" key="1">
    <source>
        <dbReference type="SAM" id="MobiDB-lite"/>
    </source>
</evidence>